<dbReference type="PROSITE" id="PS51186">
    <property type="entry name" value="GNAT"/>
    <property type="match status" value="1"/>
</dbReference>
<dbReference type="AlphaFoldDB" id="A0A382HZL8"/>
<name>A0A382HZL8_9ZZZZ</name>
<protein>
    <recommendedName>
        <fullName evidence="3">N-acetyltransferase domain-containing protein</fullName>
    </recommendedName>
</protein>
<evidence type="ECO:0000256" key="2">
    <source>
        <dbReference type="ARBA" id="ARBA00023315"/>
    </source>
</evidence>
<dbReference type="EMBL" id="UINC01064299">
    <property type="protein sequence ID" value="SVB92830.1"/>
    <property type="molecule type" value="Genomic_DNA"/>
</dbReference>
<keyword evidence="1" id="KW-0808">Transferase</keyword>
<dbReference type="PANTHER" id="PTHR43877">
    <property type="entry name" value="AMINOALKYLPHOSPHONATE N-ACETYLTRANSFERASE-RELATED-RELATED"/>
    <property type="match status" value="1"/>
</dbReference>
<dbReference type="GO" id="GO:0016747">
    <property type="term" value="F:acyltransferase activity, transferring groups other than amino-acyl groups"/>
    <property type="evidence" value="ECO:0007669"/>
    <property type="project" value="InterPro"/>
</dbReference>
<gene>
    <name evidence="4" type="ORF">METZ01_LOCUS245684</name>
</gene>
<feature type="domain" description="N-acetyltransferase" evidence="3">
    <location>
        <begin position="30"/>
        <end position="170"/>
    </location>
</feature>
<keyword evidence="2" id="KW-0012">Acyltransferase</keyword>
<dbReference type="Pfam" id="PF00583">
    <property type="entry name" value="Acetyltransf_1"/>
    <property type="match status" value="1"/>
</dbReference>
<dbReference type="Gene3D" id="3.40.630.30">
    <property type="match status" value="1"/>
</dbReference>
<evidence type="ECO:0000259" key="3">
    <source>
        <dbReference type="PROSITE" id="PS51186"/>
    </source>
</evidence>
<organism evidence="4">
    <name type="scientific">marine metagenome</name>
    <dbReference type="NCBI Taxonomy" id="408172"/>
    <lineage>
        <taxon>unclassified sequences</taxon>
        <taxon>metagenomes</taxon>
        <taxon>ecological metagenomes</taxon>
    </lineage>
</organism>
<dbReference type="InterPro" id="IPR000182">
    <property type="entry name" value="GNAT_dom"/>
</dbReference>
<dbReference type="InterPro" id="IPR050832">
    <property type="entry name" value="Bact_Acetyltransf"/>
</dbReference>
<evidence type="ECO:0000256" key="1">
    <source>
        <dbReference type="ARBA" id="ARBA00022679"/>
    </source>
</evidence>
<dbReference type="PANTHER" id="PTHR43877:SF1">
    <property type="entry name" value="ACETYLTRANSFERASE"/>
    <property type="match status" value="1"/>
</dbReference>
<dbReference type="CDD" id="cd04301">
    <property type="entry name" value="NAT_SF"/>
    <property type="match status" value="1"/>
</dbReference>
<accession>A0A382HZL8</accession>
<sequence length="182" mass="21006">MERIIRITYLEMTSPDQWVPLDHRARLELQCVEIPSPELSRFLYQTVGSEWWWHERLGWDRDRWAEHLERPELETWVAYLSGTPTGYFDLEAEPGNDVQIAYLGLLPSFIGQGLGAELLDGAVERAWALGSKRIWLHTCSLDHPRALPNYQASGFSIYRTEDVVAQLPATQPTLWPEDQATQ</sequence>
<evidence type="ECO:0000313" key="4">
    <source>
        <dbReference type="EMBL" id="SVB92830.1"/>
    </source>
</evidence>
<dbReference type="InterPro" id="IPR016181">
    <property type="entry name" value="Acyl_CoA_acyltransferase"/>
</dbReference>
<proteinExistence type="predicted"/>
<reference evidence="4" key="1">
    <citation type="submission" date="2018-05" db="EMBL/GenBank/DDBJ databases">
        <authorList>
            <person name="Lanie J.A."/>
            <person name="Ng W.-L."/>
            <person name="Kazmierczak K.M."/>
            <person name="Andrzejewski T.M."/>
            <person name="Davidsen T.M."/>
            <person name="Wayne K.J."/>
            <person name="Tettelin H."/>
            <person name="Glass J.I."/>
            <person name="Rusch D."/>
            <person name="Podicherti R."/>
            <person name="Tsui H.-C.T."/>
            <person name="Winkler M.E."/>
        </authorList>
    </citation>
    <scope>NUCLEOTIDE SEQUENCE</scope>
</reference>
<dbReference type="SUPFAM" id="SSF55729">
    <property type="entry name" value="Acyl-CoA N-acyltransferases (Nat)"/>
    <property type="match status" value="1"/>
</dbReference>